<evidence type="ECO:0000256" key="4">
    <source>
        <dbReference type="ARBA" id="ARBA00022917"/>
    </source>
</evidence>
<dbReference type="Pfam" id="PF00152">
    <property type="entry name" value="tRNA-synt_2"/>
    <property type="match status" value="1"/>
</dbReference>
<feature type="domain" description="Aminoacyl-transfer RNA synthetases class-II family profile" evidence="6">
    <location>
        <begin position="130"/>
        <end position="213"/>
    </location>
</feature>
<comment type="caution">
    <text evidence="7">The sequence shown here is derived from an EMBL/GenBank/DDBJ whole genome shotgun (WGS) entry which is preliminary data.</text>
</comment>
<proteinExistence type="predicted"/>
<dbReference type="InterPro" id="IPR047089">
    <property type="entry name" value="Asp-tRNA-ligase_1_N"/>
</dbReference>
<dbReference type="CDD" id="cd04317">
    <property type="entry name" value="EcAspRS_like_N"/>
    <property type="match status" value="1"/>
</dbReference>
<keyword evidence="4" id="KW-0648">Protein biosynthesis</keyword>
<gene>
    <name evidence="7" type="ORF">LCGC14_2502960</name>
</gene>
<name>A0A0F9B1D1_9ZZZZ</name>
<dbReference type="Gene3D" id="3.30.930.10">
    <property type="entry name" value="Bira Bifunctional Protein, Domain 2"/>
    <property type="match status" value="1"/>
</dbReference>
<evidence type="ECO:0000313" key="7">
    <source>
        <dbReference type="EMBL" id="KKL15699.1"/>
    </source>
</evidence>
<dbReference type="GO" id="GO:0003676">
    <property type="term" value="F:nucleic acid binding"/>
    <property type="evidence" value="ECO:0007669"/>
    <property type="project" value="InterPro"/>
</dbReference>
<evidence type="ECO:0000256" key="2">
    <source>
        <dbReference type="ARBA" id="ARBA00022741"/>
    </source>
</evidence>
<dbReference type="SUPFAM" id="SSF55681">
    <property type="entry name" value="Class II aaRS and biotin synthetases"/>
    <property type="match status" value="1"/>
</dbReference>
<dbReference type="PANTHER" id="PTHR22594">
    <property type="entry name" value="ASPARTYL/LYSYL-TRNA SYNTHETASE"/>
    <property type="match status" value="1"/>
</dbReference>
<accession>A0A0F9B1D1</accession>
<reference evidence="7" key="1">
    <citation type="journal article" date="2015" name="Nature">
        <title>Complex archaea that bridge the gap between prokaryotes and eukaryotes.</title>
        <authorList>
            <person name="Spang A."/>
            <person name="Saw J.H."/>
            <person name="Jorgensen S.L."/>
            <person name="Zaremba-Niedzwiedzka K."/>
            <person name="Martijn J."/>
            <person name="Lind A.E."/>
            <person name="van Eijk R."/>
            <person name="Schleper C."/>
            <person name="Guy L."/>
            <person name="Ettema T.J."/>
        </authorList>
    </citation>
    <scope>NUCLEOTIDE SEQUENCE</scope>
</reference>
<dbReference type="AlphaFoldDB" id="A0A0F9B1D1"/>
<dbReference type="InterPro" id="IPR012340">
    <property type="entry name" value="NA-bd_OB-fold"/>
</dbReference>
<dbReference type="InterPro" id="IPR045864">
    <property type="entry name" value="aa-tRNA-synth_II/BPL/LPL"/>
</dbReference>
<dbReference type="InterPro" id="IPR002312">
    <property type="entry name" value="Asp/Asn-tRNA-synth_IIb"/>
</dbReference>
<evidence type="ECO:0000256" key="3">
    <source>
        <dbReference type="ARBA" id="ARBA00022840"/>
    </source>
</evidence>
<dbReference type="PRINTS" id="PR01042">
    <property type="entry name" value="TRNASYNTHASP"/>
</dbReference>
<dbReference type="InterPro" id="IPR006195">
    <property type="entry name" value="aa-tRNA-synth_II"/>
</dbReference>
<dbReference type="PANTHER" id="PTHR22594:SF5">
    <property type="entry name" value="ASPARTATE--TRNA LIGASE, MITOCHONDRIAL"/>
    <property type="match status" value="1"/>
</dbReference>
<dbReference type="InterPro" id="IPR004364">
    <property type="entry name" value="Aa-tRNA-synt_II"/>
</dbReference>
<sequence>MGKKVTLCGWVQRRRDHGGLIFIDLRDWGGITQVVFNPKISKVSHTKAHILRNEYVLSIQGKVAKRPKGSENRNLPTGEIEVLASGVEILNESKTPPFEIIDSVRASEDLRLKYRYLDLRRKPMQSNLILRHRVVKRIRDFLDKKGFIEIETPVLTKSTPEGARDYLVPSRVNPGSFFALPQSPQLFKQLLMVSGFDKYFQIVKCFRDEDLRA</sequence>
<dbReference type="Gene3D" id="2.40.50.140">
    <property type="entry name" value="Nucleic acid-binding proteins"/>
    <property type="match status" value="1"/>
</dbReference>
<keyword evidence="1" id="KW-0436">Ligase</keyword>
<dbReference type="InterPro" id="IPR004365">
    <property type="entry name" value="NA-bd_OB_tRNA"/>
</dbReference>
<organism evidence="7">
    <name type="scientific">marine sediment metagenome</name>
    <dbReference type="NCBI Taxonomy" id="412755"/>
    <lineage>
        <taxon>unclassified sequences</taxon>
        <taxon>metagenomes</taxon>
        <taxon>ecological metagenomes</taxon>
    </lineage>
</organism>
<dbReference type="GO" id="GO:0006422">
    <property type="term" value="P:aspartyl-tRNA aminoacylation"/>
    <property type="evidence" value="ECO:0007669"/>
    <property type="project" value="TreeGrafter"/>
</dbReference>
<keyword evidence="3" id="KW-0067">ATP-binding</keyword>
<dbReference type="EMBL" id="LAZR01039964">
    <property type="protein sequence ID" value="KKL15699.1"/>
    <property type="molecule type" value="Genomic_DNA"/>
</dbReference>
<protein>
    <recommendedName>
        <fullName evidence="6">Aminoacyl-transfer RNA synthetases class-II family profile domain-containing protein</fullName>
    </recommendedName>
</protein>
<evidence type="ECO:0000259" key="6">
    <source>
        <dbReference type="PROSITE" id="PS50862"/>
    </source>
</evidence>
<dbReference type="SUPFAM" id="SSF50249">
    <property type="entry name" value="Nucleic acid-binding proteins"/>
    <property type="match status" value="1"/>
</dbReference>
<dbReference type="Pfam" id="PF01336">
    <property type="entry name" value="tRNA_anti-codon"/>
    <property type="match status" value="1"/>
</dbReference>
<dbReference type="GO" id="GO:0005524">
    <property type="term" value="F:ATP binding"/>
    <property type="evidence" value="ECO:0007669"/>
    <property type="project" value="UniProtKB-KW"/>
</dbReference>
<keyword evidence="5" id="KW-0030">Aminoacyl-tRNA synthetase</keyword>
<feature type="non-terminal residue" evidence="7">
    <location>
        <position position="213"/>
    </location>
</feature>
<dbReference type="PROSITE" id="PS50862">
    <property type="entry name" value="AA_TRNA_LIGASE_II"/>
    <property type="match status" value="1"/>
</dbReference>
<keyword evidence="2" id="KW-0547">Nucleotide-binding</keyword>
<dbReference type="GO" id="GO:0004815">
    <property type="term" value="F:aspartate-tRNA ligase activity"/>
    <property type="evidence" value="ECO:0007669"/>
    <property type="project" value="TreeGrafter"/>
</dbReference>
<evidence type="ECO:0000256" key="1">
    <source>
        <dbReference type="ARBA" id="ARBA00022598"/>
    </source>
</evidence>
<evidence type="ECO:0000256" key="5">
    <source>
        <dbReference type="ARBA" id="ARBA00023146"/>
    </source>
</evidence>